<keyword evidence="3" id="KW-1185">Reference proteome</keyword>
<dbReference type="RefSeq" id="WP_129647201.1">
    <property type="nucleotide sequence ID" value="NZ_LR215037.1"/>
</dbReference>
<keyword evidence="1" id="KW-0812">Transmembrane</keyword>
<dbReference type="Proteomes" id="UP000290243">
    <property type="component" value="Chromosome"/>
</dbReference>
<dbReference type="EMBL" id="LR215037">
    <property type="protein sequence ID" value="VEU75797.1"/>
    <property type="molecule type" value="Genomic_DNA"/>
</dbReference>
<evidence type="ECO:0000313" key="3">
    <source>
        <dbReference type="Proteomes" id="UP000290243"/>
    </source>
</evidence>
<sequence length="531" mass="64046">MNLVDNQKIVLYIISSFLIVAAIFLVSFSTYFLVKKLIFSKYEKDIELIINKIKKFNIDKKSTLIRFNTLSNFKQEKYLAITNKLKIIDNDIKNINKNVSPQYQQLLSSIKNKNLKESIILYRSIKKYNKDLLAKINEFILLSKETNNYWNIIDYYMIENDKIIKQLQSYLNINKNKLVNSYDYLKTELDNIAISNYELEDKKIKDNIEIVTLESENYQKRILSLAKKIDAVVNLEWSLYFDIPKKIEKFSKLEEEIRTKLKKELNNIQFNFLKRPFQESIEKTRKLYSKYYFYFLVFSLKEKFNFYINSNIKTINFEINNIINELNNLTILFLENEKYESLNNEFFSLISQFNIENKNILDLEKLSYSDYEFFIEKILNIIYEMNNLISEFNNNNSIISYNKYYLKNLDFWYNKILENKDILESTSENEERVLKLVSSYSSIINLPDEELLNYSKIKEFQKDIFFMYKELFTKLIYKDMTKKLINYISKRNKKDTNEIDDIIIITSKTLLEKRYKDAFEIISNYLIRKRL</sequence>
<dbReference type="AlphaFoldDB" id="A0A449B5B6"/>
<keyword evidence="1" id="KW-0472">Membrane</keyword>
<evidence type="ECO:0000256" key="1">
    <source>
        <dbReference type="SAM" id="Phobius"/>
    </source>
</evidence>
<dbReference type="KEGG" id="mmau:NCTC10168_00736"/>
<protein>
    <submittedName>
        <fullName evidence="2">Uncharacterized protein</fullName>
    </submittedName>
</protein>
<proteinExistence type="predicted"/>
<gene>
    <name evidence="2" type="ORF">NCTC10168_00736</name>
</gene>
<organism evidence="2 3">
    <name type="scientific">Mycoplasmopsis maculosa</name>
    <dbReference type="NCBI Taxonomy" id="114885"/>
    <lineage>
        <taxon>Bacteria</taxon>
        <taxon>Bacillati</taxon>
        <taxon>Mycoplasmatota</taxon>
        <taxon>Mycoplasmoidales</taxon>
        <taxon>Metamycoplasmataceae</taxon>
        <taxon>Mycoplasmopsis</taxon>
    </lineage>
</organism>
<dbReference type="OrthoDB" id="400502at2"/>
<accession>A0A449B5B6</accession>
<reference evidence="2 3" key="1">
    <citation type="submission" date="2019-01" db="EMBL/GenBank/DDBJ databases">
        <authorList>
            <consortium name="Pathogen Informatics"/>
        </authorList>
    </citation>
    <scope>NUCLEOTIDE SEQUENCE [LARGE SCALE GENOMIC DNA]</scope>
    <source>
        <strain evidence="2 3">NCTC10168</strain>
    </source>
</reference>
<keyword evidence="1" id="KW-1133">Transmembrane helix</keyword>
<feature type="transmembrane region" description="Helical" evidence="1">
    <location>
        <begin position="12"/>
        <end position="34"/>
    </location>
</feature>
<name>A0A449B5B6_9BACT</name>
<evidence type="ECO:0000313" key="2">
    <source>
        <dbReference type="EMBL" id="VEU75797.1"/>
    </source>
</evidence>